<gene>
    <name evidence="2" type="ORF">AKJ56_01215</name>
</gene>
<evidence type="ECO:0000259" key="1">
    <source>
        <dbReference type="Pfam" id="PF02627"/>
    </source>
</evidence>
<proteinExistence type="predicted"/>
<name>A0A133VPU8_9EURY</name>
<keyword evidence="3" id="KW-1185">Reference proteome</keyword>
<dbReference type="EMBL" id="LHYJ01000013">
    <property type="protein sequence ID" value="KXB08476.1"/>
    <property type="molecule type" value="Genomic_DNA"/>
</dbReference>
<reference evidence="2 3" key="1">
    <citation type="journal article" date="2016" name="Sci. Rep.">
        <title>Metabolic traits of an uncultured archaeal lineage -MSBL1- from brine pools of the Red Sea.</title>
        <authorList>
            <person name="Mwirichia R."/>
            <person name="Alam I."/>
            <person name="Rashid M."/>
            <person name="Vinu M."/>
            <person name="Ba-Alawi W."/>
            <person name="Anthony Kamau A."/>
            <person name="Kamanda Ngugi D."/>
            <person name="Goker M."/>
            <person name="Klenk H.P."/>
            <person name="Bajic V."/>
            <person name="Stingl U."/>
        </authorList>
    </citation>
    <scope>NUCLEOTIDE SEQUENCE [LARGE SCALE GENOMIC DNA]</scope>
    <source>
        <strain evidence="2">SCGC-AAA382N08</strain>
    </source>
</reference>
<dbReference type="InterPro" id="IPR029032">
    <property type="entry name" value="AhpD-like"/>
</dbReference>
<dbReference type="InterPro" id="IPR003779">
    <property type="entry name" value="CMD-like"/>
</dbReference>
<dbReference type="SUPFAM" id="SSF69118">
    <property type="entry name" value="AhpD-like"/>
    <property type="match status" value="1"/>
</dbReference>
<dbReference type="NCBIfam" id="TIGR00778">
    <property type="entry name" value="ahpD_dom"/>
    <property type="match status" value="1"/>
</dbReference>
<accession>A0A133VPU8</accession>
<dbReference type="PANTHER" id="PTHR33930:SF8">
    <property type="entry name" value="4-CARBOXYMUCONOLACTONE DECARBOXYLASE"/>
    <property type="match status" value="1"/>
</dbReference>
<protein>
    <recommendedName>
        <fullName evidence="1">Carboxymuconolactone decarboxylase-like domain-containing protein</fullName>
    </recommendedName>
</protein>
<dbReference type="Proteomes" id="UP000070175">
    <property type="component" value="Unassembled WGS sequence"/>
</dbReference>
<dbReference type="InterPro" id="IPR004675">
    <property type="entry name" value="AhpD_core"/>
</dbReference>
<dbReference type="PANTHER" id="PTHR33930">
    <property type="entry name" value="ALKYL HYDROPEROXIDE REDUCTASE AHPD"/>
    <property type="match status" value="1"/>
</dbReference>
<evidence type="ECO:0000313" key="2">
    <source>
        <dbReference type="EMBL" id="KXB08476.1"/>
    </source>
</evidence>
<evidence type="ECO:0000313" key="3">
    <source>
        <dbReference type="Proteomes" id="UP000070175"/>
    </source>
</evidence>
<dbReference type="Gene3D" id="1.20.1290.10">
    <property type="entry name" value="AhpD-like"/>
    <property type="match status" value="1"/>
</dbReference>
<organism evidence="2 3">
    <name type="scientific">candidate division MSBL1 archaeon SCGC-AAA382N08</name>
    <dbReference type="NCBI Taxonomy" id="1698285"/>
    <lineage>
        <taxon>Archaea</taxon>
        <taxon>Methanobacteriati</taxon>
        <taxon>Methanobacteriota</taxon>
        <taxon>candidate division MSBL1</taxon>
    </lineage>
</organism>
<feature type="domain" description="Carboxymuconolactone decarboxylase-like" evidence="1">
    <location>
        <begin position="16"/>
        <end position="88"/>
    </location>
</feature>
<dbReference type="GO" id="GO:0051920">
    <property type="term" value="F:peroxiredoxin activity"/>
    <property type="evidence" value="ECO:0007669"/>
    <property type="project" value="InterPro"/>
</dbReference>
<dbReference type="Pfam" id="PF02627">
    <property type="entry name" value="CMD"/>
    <property type="match status" value="1"/>
</dbReference>
<sequence length="94" mass="10561">MTEKIFEILEDKDVDFDKVRKQIMKDSAINPETKRLIAIACAASINCDFCVDHHLELARAEEISEDKIIEALLVASLVGFGSRAKNLAKMKEKP</sequence>
<dbReference type="AlphaFoldDB" id="A0A133VPU8"/>
<comment type="caution">
    <text evidence="2">The sequence shown here is derived from an EMBL/GenBank/DDBJ whole genome shotgun (WGS) entry which is preliminary data.</text>
</comment>